<organism evidence="1 2">
    <name type="scientific">Lysinibacillus alkalisoli</name>
    <dbReference type="NCBI Taxonomy" id="1911548"/>
    <lineage>
        <taxon>Bacteria</taxon>
        <taxon>Bacillati</taxon>
        <taxon>Bacillota</taxon>
        <taxon>Bacilli</taxon>
        <taxon>Bacillales</taxon>
        <taxon>Bacillaceae</taxon>
        <taxon>Lysinibacillus</taxon>
    </lineage>
</organism>
<dbReference type="InterPro" id="IPR007344">
    <property type="entry name" value="GrpB/CoaE"/>
</dbReference>
<proteinExistence type="predicted"/>
<reference evidence="1" key="2">
    <citation type="submission" date="2020-09" db="EMBL/GenBank/DDBJ databases">
        <authorList>
            <person name="Sun Q."/>
            <person name="Zhou Y."/>
        </authorList>
    </citation>
    <scope>NUCLEOTIDE SEQUENCE</scope>
    <source>
        <strain evidence="1">CGMCC 1.15760</strain>
    </source>
</reference>
<name>A0A917G079_9BACI</name>
<comment type="caution">
    <text evidence="1">The sequence shown here is derived from an EMBL/GenBank/DDBJ whole genome shotgun (WGS) entry which is preliminary data.</text>
</comment>
<reference evidence="1" key="1">
    <citation type="journal article" date="2014" name="Int. J. Syst. Evol. Microbiol.">
        <title>Complete genome sequence of Corynebacterium casei LMG S-19264T (=DSM 44701T), isolated from a smear-ripened cheese.</title>
        <authorList>
            <consortium name="US DOE Joint Genome Institute (JGI-PGF)"/>
            <person name="Walter F."/>
            <person name="Albersmeier A."/>
            <person name="Kalinowski J."/>
            <person name="Ruckert C."/>
        </authorList>
    </citation>
    <scope>NUCLEOTIDE SEQUENCE</scope>
    <source>
        <strain evidence="1">CGMCC 1.15760</strain>
    </source>
</reference>
<dbReference type="PANTHER" id="PTHR34822">
    <property type="entry name" value="GRPB DOMAIN PROTEIN (AFU_ORTHOLOGUE AFUA_1G01530)"/>
    <property type="match status" value="1"/>
</dbReference>
<dbReference type="SUPFAM" id="SSF81301">
    <property type="entry name" value="Nucleotidyltransferase"/>
    <property type="match status" value="1"/>
</dbReference>
<dbReference type="InterPro" id="IPR043519">
    <property type="entry name" value="NT_sf"/>
</dbReference>
<dbReference type="Pfam" id="PF04229">
    <property type="entry name" value="GrpB"/>
    <property type="match status" value="1"/>
</dbReference>
<dbReference type="Gene3D" id="3.30.460.10">
    <property type="entry name" value="Beta Polymerase, domain 2"/>
    <property type="match status" value="1"/>
</dbReference>
<protein>
    <recommendedName>
        <fullName evidence="3">GrpB family protein</fullName>
    </recommendedName>
</protein>
<gene>
    <name evidence="1" type="ORF">GCM10007425_08420</name>
</gene>
<dbReference type="PANTHER" id="PTHR34822:SF1">
    <property type="entry name" value="GRPB FAMILY PROTEIN"/>
    <property type="match status" value="1"/>
</dbReference>
<evidence type="ECO:0000313" key="1">
    <source>
        <dbReference type="EMBL" id="GGG16396.1"/>
    </source>
</evidence>
<evidence type="ECO:0000313" key="2">
    <source>
        <dbReference type="Proteomes" id="UP000616608"/>
    </source>
</evidence>
<dbReference type="EMBL" id="BMJT01000002">
    <property type="protein sequence ID" value="GGG16396.1"/>
    <property type="molecule type" value="Genomic_DNA"/>
</dbReference>
<keyword evidence="2" id="KW-1185">Reference proteome</keyword>
<dbReference type="AlphaFoldDB" id="A0A917G079"/>
<evidence type="ECO:0008006" key="3">
    <source>
        <dbReference type="Google" id="ProtNLM"/>
    </source>
</evidence>
<accession>A0A917G079</accession>
<sequence length="175" mass="20880">MELGLERNKVKLVPYNKNWKNEFEKVKEIIHNSTGIENDKIEHIGSTAIKNIMAKPLIDILVGVENISYIKPDLIKQLKQIGFYKLKVERENEIVFAKFTDDTFNIKIHFIHLVDYDGEIWKDLIFFRDYLNYDESSREDYENIKKKFVEIQSVGIEEYTDSKEEFVKYIFSKRT</sequence>
<dbReference type="RefSeq" id="WP_188613763.1">
    <property type="nucleotide sequence ID" value="NZ_BMJT01000002.1"/>
</dbReference>
<dbReference type="Proteomes" id="UP000616608">
    <property type="component" value="Unassembled WGS sequence"/>
</dbReference>